<protein>
    <submittedName>
        <fullName evidence="1">Uncharacterized protein</fullName>
    </submittedName>
</protein>
<organism evidence="1">
    <name type="scientific">Tetraselmis virus 1</name>
    <dbReference type="NCBI Taxonomy" id="2060617"/>
    <lineage>
        <taxon>Viruses</taxon>
        <taxon>Varidnaviria</taxon>
        <taxon>Bamfordvirae</taxon>
        <taxon>Nucleocytoviricota</taxon>
        <taxon>Megaviricetes</taxon>
        <taxon>Imitervirales</taxon>
        <taxon>Allomimiviridae</taxon>
        <taxon>Oceanusvirus</taxon>
        <taxon>Oceanusvirus kaneohense</taxon>
    </lineage>
</organism>
<evidence type="ECO:0000313" key="1">
    <source>
        <dbReference type="EMBL" id="AUF82607.1"/>
    </source>
</evidence>
<name>A0A2P0VNY0_9VIRU</name>
<dbReference type="EMBL" id="KY322437">
    <property type="protein sequence ID" value="AUF82607.1"/>
    <property type="molecule type" value="Genomic_DNA"/>
</dbReference>
<accession>A0A2P0VNY0</accession>
<proteinExistence type="predicted"/>
<sequence>MGVYCFKWNNGPWFKVGHYSRLNPWSRFAKRGWNSVIVPDIALHFSSVDDFDLVFWNQSLKTSHEKNIHKLFEDSSFGEWYPEHMFPEIMNALLNMGTNYCDSDTCNKQAAKNTRRRL</sequence>
<dbReference type="Proteomes" id="UP000244773">
    <property type="component" value="Segment"/>
</dbReference>
<evidence type="ECO:0000313" key="2">
    <source>
        <dbReference type="Proteomes" id="UP000244773"/>
    </source>
</evidence>
<gene>
    <name evidence="1" type="ORF">TetV_525</name>
</gene>
<reference evidence="1" key="1">
    <citation type="journal article" date="2018" name="Virology">
        <title>A giant virus infecting green algae encodes key fermentation genes.</title>
        <authorList>
            <person name="Schvarcz C.R."/>
            <person name="Steward G.F."/>
        </authorList>
    </citation>
    <scope>NUCLEOTIDE SEQUENCE [LARGE SCALE GENOMIC DNA]</scope>
</reference>
<keyword evidence="2" id="KW-1185">Reference proteome</keyword>